<organism evidence="1">
    <name type="scientific">Aquincola tertiaricarbonis</name>
    <dbReference type="NCBI Taxonomy" id="391953"/>
    <lineage>
        <taxon>Bacteria</taxon>
        <taxon>Pseudomonadati</taxon>
        <taxon>Pseudomonadota</taxon>
        <taxon>Betaproteobacteria</taxon>
        <taxon>Burkholderiales</taxon>
        <taxon>Sphaerotilaceae</taxon>
        <taxon>Aquincola</taxon>
    </lineage>
</organism>
<evidence type="ECO:0000313" key="3">
    <source>
        <dbReference type="Proteomes" id="UP001056201"/>
    </source>
</evidence>
<gene>
    <name evidence="2" type="ORF">MW290_14665</name>
</gene>
<keyword evidence="3" id="KW-1185">Reference proteome</keyword>
<dbReference type="RefSeq" id="WP_250198463.1">
    <property type="nucleotide sequence ID" value="NZ_CP097636.1"/>
</dbReference>
<reference evidence="1" key="1">
    <citation type="submission" date="2016-10" db="EMBL/GenBank/DDBJ databases">
        <authorList>
            <person name="de Groot N.N."/>
        </authorList>
    </citation>
    <scope>NUCLEOTIDE SEQUENCE</scope>
    <source>
        <strain evidence="1">RN12</strain>
    </source>
</reference>
<evidence type="ECO:0000313" key="2">
    <source>
        <dbReference type="EMBL" id="URI10259.1"/>
    </source>
</evidence>
<evidence type="ECO:0000313" key="1">
    <source>
        <dbReference type="EMBL" id="AQW45597.1"/>
    </source>
</evidence>
<dbReference type="Proteomes" id="UP001056201">
    <property type="component" value="Chromosome 2"/>
</dbReference>
<name>A0A1S6R6J4_AQUTE</name>
<accession>A0A1S6R6J4</accession>
<protein>
    <submittedName>
        <fullName evidence="1">Uncharacterized protein</fullName>
    </submittedName>
</protein>
<dbReference type="AlphaFoldDB" id="A0A1S6R6J4"/>
<proteinExistence type="predicted"/>
<sequence length="300" mass="33238">MFDHFRQRQHKRWFNFRCAAIDRTPPVECNPDSNVVIVSQVYHPDTTMLLLAAKSFARYLAPRGFVLVDDGLLDADKARLRHHLGNVTYVSSAQAADPALPRGGAWERFAALARENADHYVIQLDSDTLTLQPPQEVLDSVAAQRTFTLGTSSGTHPVPVQTASDYASQHHSTHVQNAAERVLARLPDAPGLKYVRGCAGFTGFPAGTLSLERIRVFSAAMEKLVGPQRWAEWGTEQVTCNFMAANAPDALVLPVDRYPFWMPGADLSDVALVHFFGTFRFQGGMYQRRALQLCRELAAG</sequence>
<reference evidence="2" key="2">
    <citation type="submission" date="2022-05" db="EMBL/GenBank/DDBJ databases">
        <title>An RpoN-dependent PEP-CTERM gene is involved in floc formation of an Aquincola tertiaricarbonis strain.</title>
        <authorList>
            <person name="Qiu D."/>
            <person name="Xia M."/>
        </authorList>
    </citation>
    <scope>NUCLEOTIDE SEQUENCE</scope>
    <source>
        <strain evidence="2">RN12</strain>
    </source>
</reference>
<dbReference type="EMBL" id="KY053276">
    <property type="protein sequence ID" value="AQW45597.1"/>
    <property type="molecule type" value="Genomic_DNA"/>
</dbReference>
<dbReference type="EMBL" id="CP097636">
    <property type="protein sequence ID" value="URI10259.1"/>
    <property type="molecule type" value="Genomic_DNA"/>
</dbReference>